<name>A0ABU1N3J5_9CAUL</name>
<dbReference type="Proteomes" id="UP001262754">
    <property type="component" value="Unassembled WGS sequence"/>
</dbReference>
<accession>A0ABU1N3J5</accession>
<feature type="chain" id="PRO_5045410153" description="DUF1579 domain-containing protein" evidence="1">
    <location>
        <begin position="22"/>
        <end position="180"/>
    </location>
</feature>
<keyword evidence="1" id="KW-0732">Signal</keyword>
<evidence type="ECO:0008006" key="4">
    <source>
        <dbReference type="Google" id="ProtNLM"/>
    </source>
</evidence>
<protein>
    <recommendedName>
        <fullName evidence="4">DUF1579 domain-containing protein</fullName>
    </recommendedName>
</protein>
<reference evidence="2 3" key="1">
    <citation type="submission" date="2023-07" db="EMBL/GenBank/DDBJ databases">
        <title>Sorghum-associated microbial communities from plants grown in Nebraska, USA.</title>
        <authorList>
            <person name="Schachtman D."/>
        </authorList>
    </citation>
    <scope>NUCLEOTIDE SEQUENCE [LARGE SCALE GENOMIC DNA]</scope>
    <source>
        <strain evidence="2 3">DS2154</strain>
    </source>
</reference>
<proteinExistence type="predicted"/>
<dbReference type="RefSeq" id="WP_310033712.1">
    <property type="nucleotide sequence ID" value="NZ_JAVDRL010000011.1"/>
</dbReference>
<organism evidence="2 3">
    <name type="scientific">Caulobacter rhizosphaerae</name>
    <dbReference type="NCBI Taxonomy" id="2010972"/>
    <lineage>
        <taxon>Bacteria</taxon>
        <taxon>Pseudomonadati</taxon>
        <taxon>Pseudomonadota</taxon>
        <taxon>Alphaproteobacteria</taxon>
        <taxon>Caulobacterales</taxon>
        <taxon>Caulobacteraceae</taxon>
        <taxon>Caulobacter</taxon>
    </lineage>
</organism>
<gene>
    <name evidence="2" type="ORF">J2800_003770</name>
</gene>
<evidence type="ECO:0000313" key="2">
    <source>
        <dbReference type="EMBL" id="MDR6533009.1"/>
    </source>
</evidence>
<comment type="caution">
    <text evidence="2">The sequence shown here is derived from an EMBL/GenBank/DDBJ whole genome shotgun (WGS) entry which is preliminary data.</text>
</comment>
<sequence>MMKVSSALAALLSLTAGSALAQDAPPPQLPAQVTALTGCWRGSGEVMGKPVTLTLSAKPIALGAMFLIETESQAKADPADRYAAHLVIGTHAAKGGVPATLTSYWADSFGGDYTATGAGSVRDDGFEIAYPYPPSSFLNRWTGAGDRLAWRITAREGDKDQPFAHYEATRVACSSTEKRG</sequence>
<dbReference type="EMBL" id="JAVDRL010000011">
    <property type="protein sequence ID" value="MDR6533009.1"/>
    <property type="molecule type" value="Genomic_DNA"/>
</dbReference>
<evidence type="ECO:0000256" key="1">
    <source>
        <dbReference type="SAM" id="SignalP"/>
    </source>
</evidence>
<keyword evidence="3" id="KW-1185">Reference proteome</keyword>
<evidence type="ECO:0000313" key="3">
    <source>
        <dbReference type="Proteomes" id="UP001262754"/>
    </source>
</evidence>
<feature type="signal peptide" evidence="1">
    <location>
        <begin position="1"/>
        <end position="21"/>
    </location>
</feature>